<dbReference type="InterPro" id="IPR024747">
    <property type="entry name" value="Pyridox_Oxase-rel"/>
</dbReference>
<evidence type="ECO:0000313" key="1">
    <source>
        <dbReference type="EMBL" id="OBY64004.1"/>
    </source>
</evidence>
<dbReference type="RefSeq" id="WP_068363539.1">
    <property type="nucleotide sequence ID" value="NZ_CP019337.1"/>
</dbReference>
<dbReference type="KEGG" id="prn:BW723_03755"/>
<dbReference type="Proteomes" id="UP000092612">
    <property type="component" value="Unassembled WGS sequence"/>
</dbReference>
<reference evidence="2" key="1">
    <citation type="submission" date="2016-02" db="EMBL/GenBank/DDBJ databases">
        <title>Paenibacillus sp. LPB0068, isolated from Crassostrea gigas.</title>
        <authorList>
            <person name="Shin S.-K."/>
            <person name="Yi H."/>
        </authorList>
    </citation>
    <scope>NUCLEOTIDE SEQUENCE [LARGE SCALE GENOMIC DNA]</scope>
    <source>
        <strain evidence="2">KCTC 23969</strain>
    </source>
</reference>
<name>A0A1B8TWR2_9FLAO</name>
<protein>
    <submittedName>
        <fullName evidence="1">Flavin mononucleotide-binding protein</fullName>
    </submittedName>
</protein>
<dbReference type="OrthoDB" id="9794935at2"/>
<comment type="caution">
    <text evidence="1">The sequence shown here is derived from an EMBL/GenBank/DDBJ whole genome shotgun (WGS) entry which is preliminary data.</text>
</comment>
<dbReference type="AlphaFoldDB" id="A0A1B8TWR2"/>
<dbReference type="SUPFAM" id="SSF50475">
    <property type="entry name" value="FMN-binding split barrel"/>
    <property type="match status" value="1"/>
</dbReference>
<keyword evidence="2" id="KW-1185">Reference proteome</keyword>
<dbReference type="EMBL" id="LSFL01000035">
    <property type="protein sequence ID" value="OBY64004.1"/>
    <property type="molecule type" value="Genomic_DNA"/>
</dbReference>
<evidence type="ECO:0000313" key="2">
    <source>
        <dbReference type="Proteomes" id="UP000092612"/>
    </source>
</evidence>
<gene>
    <name evidence="1" type="ORF">LPB301_11950</name>
</gene>
<organism evidence="1 2">
    <name type="scientific">Polaribacter reichenbachii</name>
    <dbReference type="NCBI Taxonomy" id="996801"/>
    <lineage>
        <taxon>Bacteria</taxon>
        <taxon>Pseudomonadati</taxon>
        <taxon>Bacteroidota</taxon>
        <taxon>Flavobacteriia</taxon>
        <taxon>Flavobacteriales</taxon>
        <taxon>Flavobacteriaceae</taxon>
    </lineage>
</organism>
<accession>A0A1B8TWR2</accession>
<proteinExistence type="predicted"/>
<dbReference type="Gene3D" id="2.30.110.10">
    <property type="entry name" value="Electron Transport, Fmn-binding Protein, Chain A"/>
    <property type="match status" value="1"/>
</dbReference>
<dbReference type="STRING" id="996801.BW723_03755"/>
<sequence length="150" mass="17195">MITNLNEKECKNLLTNNYIGHLAYIYRDRPFVIPITYFFTVDDTVLGYTNEGHKTVTMRKNNSVSLEIDEIENLNNWKSVLAHGVYEELSGIDAKASLHEFAEGIKNLASKKEKKDFHFISDFSSKLHEEGLPIVFKIAIDEVTGKKRIN</sequence>
<dbReference type="Pfam" id="PF12900">
    <property type="entry name" value="Pyridox_ox_2"/>
    <property type="match status" value="1"/>
</dbReference>
<dbReference type="InterPro" id="IPR012349">
    <property type="entry name" value="Split_barrel_FMN-bd"/>
</dbReference>